<reference evidence="1" key="1">
    <citation type="submission" date="2020-05" db="EMBL/GenBank/DDBJ databases">
        <title>Large-scale comparative analyses of tick genomes elucidate their genetic diversity and vector capacities.</title>
        <authorList>
            <person name="Jia N."/>
            <person name="Wang J."/>
            <person name="Shi W."/>
            <person name="Du L."/>
            <person name="Sun Y."/>
            <person name="Zhan W."/>
            <person name="Jiang J."/>
            <person name="Wang Q."/>
            <person name="Zhang B."/>
            <person name="Ji P."/>
            <person name="Sakyi L.B."/>
            <person name="Cui X."/>
            <person name="Yuan T."/>
            <person name="Jiang B."/>
            <person name="Yang W."/>
            <person name="Lam T.T.-Y."/>
            <person name="Chang Q."/>
            <person name="Ding S."/>
            <person name="Wang X."/>
            <person name="Zhu J."/>
            <person name="Ruan X."/>
            <person name="Zhao L."/>
            <person name="Wei J."/>
            <person name="Que T."/>
            <person name="Du C."/>
            <person name="Cheng J."/>
            <person name="Dai P."/>
            <person name="Han X."/>
            <person name="Huang E."/>
            <person name="Gao Y."/>
            <person name="Liu J."/>
            <person name="Shao H."/>
            <person name="Ye R."/>
            <person name="Li L."/>
            <person name="Wei W."/>
            <person name="Wang X."/>
            <person name="Wang C."/>
            <person name="Yang T."/>
            <person name="Huo Q."/>
            <person name="Li W."/>
            <person name="Guo W."/>
            <person name="Chen H."/>
            <person name="Zhou L."/>
            <person name="Ni X."/>
            <person name="Tian J."/>
            <person name="Zhou Y."/>
            <person name="Sheng Y."/>
            <person name="Liu T."/>
            <person name="Pan Y."/>
            <person name="Xia L."/>
            <person name="Li J."/>
            <person name="Zhao F."/>
            <person name="Cao W."/>
        </authorList>
    </citation>
    <scope>NUCLEOTIDE SEQUENCE</scope>
    <source>
        <strain evidence="1">Hyas-2018</strain>
    </source>
</reference>
<accession>A0ACB7S327</accession>
<organism evidence="1 2">
    <name type="scientific">Hyalomma asiaticum</name>
    <name type="common">Tick</name>
    <dbReference type="NCBI Taxonomy" id="266040"/>
    <lineage>
        <taxon>Eukaryota</taxon>
        <taxon>Metazoa</taxon>
        <taxon>Ecdysozoa</taxon>
        <taxon>Arthropoda</taxon>
        <taxon>Chelicerata</taxon>
        <taxon>Arachnida</taxon>
        <taxon>Acari</taxon>
        <taxon>Parasitiformes</taxon>
        <taxon>Ixodida</taxon>
        <taxon>Ixodoidea</taxon>
        <taxon>Ixodidae</taxon>
        <taxon>Hyalomminae</taxon>
        <taxon>Hyalomma</taxon>
    </lineage>
</organism>
<evidence type="ECO:0000313" key="2">
    <source>
        <dbReference type="Proteomes" id="UP000821845"/>
    </source>
</evidence>
<dbReference type="Proteomes" id="UP000821845">
    <property type="component" value="Chromosome 6"/>
</dbReference>
<evidence type="ECO:0000313" key="1">
    <source>
        <dbReference type="EMBL" id="KAH6928129.1"/>
    </source>
</evidence>
<name>A0ACB7S327_HYAAI</name>
<sequence>MQPLYLGIICTFKAYYRHHTMEHLLTAVDHTAASLPLRVSLHTAVVKAAWTEVMATCVQNCFRKASFVDVGPDAEPKASEEKHSNGNLWQHIVDSNMGGQDMCWDGFISHDDDVDSA</sequence>
<gene>
    <name evidence="1" type="ORF">HPB50_012120</name>
</gene>
<dbReference type="EMBL" id="CM023486">
    <property type="protein sequence ID" value="KAH6928129.1"/>
    <property type="molecule type" value="Genomic_DNA"/>
</dbReference>
<comment type="caution">
    <text evidence="1">The sequence shown here is derived from an EMBL/GenBank/DDBJ whole genome shotgun (WGS) entry which is preliminary data.</text>
</comment>
<keyword evidence="2" id="KW-1185">Reference proteome</keyword>
<proteinExistence type="predicted"/>
<protein>
    <submittedName>
        <fullName evidence="1">Uncharacterized protein</fullName>
    </submittedName>
</protein>